<gene>
    <name evidence="1" type="ORF">J0S82_008251</name>
</gene>
<evidence type="ECO:0000313" key="2">
    <source>
        <dbReference type="Proteomes" id="UP000700334"/>
    </source>
</evidence>
<dbReference type="Proteomes" id="UP000700334">
    <property type="component" value="Unassembled WGS sequence"/>
</dbReference>
<protein>
    <submittedName>
        <fullName evidence="1">Rho-related GTP-binding protein RhoH</fullName>
    </submittedName>
</protein>
<reference evidence="1" key="1">
    <citation type="journal article" date="2021" name="Evol. Appl.">
        <title>The genome of the Pyrenean desman and the effects of bottlenecks and inbreeding on the genomic landscape of an endangered species.</title>
        <authorList>
            <person name="Escoda L."/>
            <person name="Castresana J."/>
        </authorList>
    </citation>
    <scope>NUCLEOTIDE SEQUENCE</scope>
    <source>
        <strain evidence="1">IBE-C5619</strain>
    </source>
</reference>
<accession>A0A8J6DNZ3</accession>
<evidence type="ECO:0000313" key="1">
    <source>
        <dbReference type="EMBL" id="KAG8516547.1"/>
    </source>
</evidence>
<dbReference type="EMBL" id="JAGFMF010011678">
    <property type="protein sequence ID" value="KAG8516547.1"/>
    <property type="molecule type" value="Genomic_DNA"/>
</dbReference>
<keyword evidence="2" id="KW-1185">Reference proteome</keyword>
<organism evidence="1 2">
    <name type="scientific">Galemys pyrenaicus</name>
    <name type="common">Iberian desman</name>
    <name type="synonym">Pyrenean desman</name>
    <dbReference type="NCBI Taxonomy" id="202257"/>
    <lineage>
        <taxon>Eukaryota</taxon>
        <taxon>Metazoa</taxon>
        <taxon>Chordata</taxon>
        <taxon>Craniata</taxon>
        <taxon>Vertebrata</taxon>
        <taxon>Euteleostomi</taxon>
        <taxon>Mammalia</taxon>
        <taxon>Eutheria</taxon>
        <taxon>Laurasiatheria</taxon>
        <taxon>Eulipotyphla</taxon>
        <taxon>Talpidae</taxon>
        <taxon>Galemys</taxon>
    </lineage>
</organism>
<name>A0A8J6DNZ3_GALPY</name>
<proteinExistence type="predicted"/>
<dbReference type="AlphaFoldDB" id="A0A8J6DNZ3"/>
<comment type="caution">
    <text evidence="1">The sequence shown here is derived from an EMBL/GenBank/DDBJ whole genome shotgun (WGS) entry which is preliminary data.</text>
</comment>
<sequence>MGGVLVVATQTDQREMGPHRASCVNAIERKRLAQDEASLLHHPGTQEASPLHLPGTQEPACCITQVPRQPARCITQSQLGGGVAGLISNFGENNWVCSSQFFSLLSRANKSTGFPLAMMLKVTPDQGAVLASPMPCLKTRPSVWTRMIPECTALLPAASA</sequence>